<proteinExistence type="predicted"/>
<comment type="caution">
    <text evidence="1">The sequence shown here is derived from an EMBL/GenBank/DDBJ whole genome shotgun (WGS) entry which is preliminary data.</text>
</comment>
<gene>
    <name evidence="1" type="ORF">ACJDUH_05370</name>
</gene>
<sequence>MNYITEQKNLEGHIHSVFKNACNIVINDKFITILSKYKYMGPMSLTVDNEVETNFISIGLKQGLKVEINVNGIIYPKENIYIDMQNAKLWGSEAELKPSAVAEKNILDNLILIENTIKTKGKLYGIGPLINILAGEMPELNLMKFPIEYFDNNFNFIRNRFINFMNIAAAFDIENISYSAEKVIGFGTGLTPSMDDFICGMMISFTYLGDYYKLNLEPIYEFNKELIKRGLNKTTKVSSELLKHSSLGRTNEAVRQLMHSILHDLEEEKIIKALINTIGFGETSGTDTALGVYTGCRIMTNLRYRRVWLNEAMH</sequence>
<dbReference type="Pfam" id="PF11392">
    <property type="entry name" value="AllH"/>
    <property type="match status" value="1"/>
</dbReference>
<accession>A0ABW8TTV4</accession>
<evidence type="ECO:0000313" key="1">
    <source>
        <dbReference type="EMBL" id="MFL0267527.1"/>
    </source>
</evidence>
<evidence type="ECO:0000313" key="2">
    <source>
        <dbReference type="Proteomes" id="UP001623661"/>
    </source>
</evidence>
<organism evidence="1 2">
    <name type="scientific">Candidatus Clostridium radicumherbarum</name>
    <dbReference type="NCBI Taxonomy" id="3381662"/>
    <lineage>
        <taxon>Bacteria</taxon>
        <taxon>Bacillati</taxon>
        <taxon>Bacillota</taxon>
        <taxon>Clostridia</taxon>
        <taxon>Eubacteriales</taxon>
        <taxon>Clostridiaceae</taxon>
        <taxon>Clostridium</taxon>
    </lineage>
</organism>
<dbReference type="InterPro" id="IPR021530">
    <property type="entry name" value="AllH-like"/>
</dbReference>
<dbReference type="EMBL" id="JBJHZY010000001">
    <property type="protein sequence ID" value="MFL0267527.1"/>
    <property type="molecule type" value="Genomic_DNA"/>
</dbReference>
<dbReference type="Proteomes" id="UP001623661">
    <property type="component" value="Unassembled WGS sequence"/>
</dbReference>
<name>A0ABW8TTV4_9CLOT</name>
<reference evidence="1 2" key="1">
    <citation type="submission" date="2024-11" db="EMBL/GenBank/DDBJ databases">
        <authorList>
            <person name="Heng Y.C."/>
            <person name="Lim A.C.H."/>
            <person name="Lee J.K.Y."/>
            <person name="Kittelmann S."/>
        </authorList>
    </citation>
    <scope>NUCLEOTIDE SEQUENCE [LARGE SCALE GENOMIC DNA]</scope>
    <source>
        <strain evidence="1 2">WILCCON 0202</strain>
    </source>
</reference>
<keyword evidence="2" id="KW-1185">Reference proteome</keyword>
<protein>
    <submittedName>
        <fullName evidence="1">DUF2877 domain-containing protein</fullName>
    </submittedName>
</protein>
<dbReference type="RefSeq" id="WP_406764127.1">
    <property type="nucleotide sequence ID" value="NZ_JBJHZY010000001.1"/>
</dbReference>